<dbReference type="InterPro" id="IPR011899">
    <property type="entry name" value="Glutaredoxin_euk/vir"/>
</dbReference>
<evidence type="ECO:0000313" key="3">
    <source>
        <dbReference type="EMBL" id="KAG2486539.1"/>
    </source>
</evidence>
<dbReference type="OrthoDB" id="418495at2759"/>
<dbReference type="Gene3D" id="3.40.30.10">
    <property type="entry name" value="Glutaredoxin"/>
    <property type="match status" value="1"/>
</dbReference>
<dbReference type="PROSITE" id="PS51354">
    <property type="entry name" value="GLUTAREDOXIN_2"/>
    <property type="match status" value="1"/>
</dbReference>
<dbReference type="Pfam" id="PF00462">
    <property type="entry name" value="Glutaredoxin"/>
    <property type="match status" value="1"/>
</dbReference>
<evidence type="ECO:0000259" key="2">
    <source>
        <dbReference type="Pfam" id="PF00462"/>
    </source>
</evidence>
<dbReference type="GO" id="GO:0015038">
    <property type="term" value="F:glutathione disulfide oxidoreductase activity"/>
    <property type="evidence" value="ECO:0007669"/>
    <property type="project" value="TreeGrafter"/>
</dbReference>
<dbReference type="PANTHER" id="PTHR45694">
    <property type="entry name" value="GLUTAREDOXIN 2"/>
    <property type="match status" value="1"/>
</dbReference>
<dbReference type="GO" id="GO:0005737">
    <property type="term" value="C:cytoplasm"/>
    <property type="evidence" value="ECO:0007669"/>
    <property type="project" value="TreeGrafter"/>
</dbReference>
<dbReference type="PRINTS" id="PR00160">
    <property type="entry name" value="GLUTAREDOXIN"/>
</dbReference>
<dbReference type="AlphaFoldDB" id="A0A835XN22"/>
<evidence type="ECO:0000256" key="1">
    <source>
        <dbReference type="ARBA" id="ARBA00007190"/>
    </source>
</evidence>
<dbReference type="PANTHER" id="PTHR45694:SF5">
    <property type="entry name" value="GLUTAREDOXIN 2"/>
    <property type="match status" value="1"/>
</dbReference>
<reference evidence="3" key="1">
    <citation type="journal article" date="2020" name="bioRxiv">
        <title>Comparative genomics of Chlamydomonas.</title>
        <authorList>
            <person name="Craig R.J."/>
            <person name="Hasan A.R."/>
            <person name="Ness R.W."/>
            <person name="Keightley P.D."/>
        </authorList>
    </citation>
    <scope>NUCLEOTIDE SEQUENCE</scope>
    <source>
        <strain evidence="3">CCAP 11/70</strain>
    </source>
</reference>
<dbReference type="GO" id="GO:0034599">
    <property type="term" value="P:cellular response to oxidative stress"/>
    <property type="evidence" value="ECO:0007669"/>
    <property type="project" value="TreeGrafter"/>
</dbReference>
<dbReference type="Proteomes" id="UP000612055">
    <property type="component" value="Unassembled WGS sequence"/>
</dbReference>
<dbReference type="CDD" id="cd03419">
    <property type="entry name" value="GRX_GRXh_1_2_like"/>
    <property type="match status" value="1"/>
</dbReference>
<organism evidence="3 4">
    <name type="scientific">Edaphochlamys debaryana</name>
    <dbReference type="NCBI Taxonomy" id="47281"/>
    <lineage>
        <taxon>Eukaryota</taxon>
        <taxon>Viridiplantae</taxon>
        <taxon>Chlorophyta</taxon>
        <taxon>core chlorophytes</taxon>
        <taxon>Chlorophyceae</taxon>
        <taxon>CS clade</taxon>
        <taxon>Chlamydomonadales</taxon>
        <taxon>Chlamydomonadales incertae sedis</taxon>
        <taxon>Edaphochlamys</taxon>
    </lineage>
</organism>
<protein>
    <recommendedName>
        <fullName evidence="2">Glutaredoxin domain-containing protein</fullName>
    </recommendedName>
</protein>
<proteinExistence type="inferred from homology"/>
<evidence type="ECO:0000313" key="4">
    <source>
        <dbReference type="Proteomes" id="UP000612055"/>
    </source>
</evidence>
<comment type="similarity">
    <text evidence="1">Belongs to the glutaredoxin family. CPYC subfamily.</text>
</comment>
<name>A0A835XN22_9CHLO</name>
<dbReference type="NCBIfam" id="TIGR02180">
    <property type="entry name" value="GRX_euk"/>
    <property type="match status" value="1"/>
</dbReference>
<dbReference type="EMBL" id="JAEHOE010000111">
    <property type="protein sequence ID" value="KAG2486539.1"/>
    <property type="molecule type" value="Genomic_DNA"/>
</dbReference>
<gene>
    <name evidence="3" type="ORF">HYH03_014840</name>
</gene>
<dbReference type="InterPro" id="IPR014025">
    <property type="entry name" value="Glutaredoxin_subgr"/>
</dbReference>
<dbReference type="InterPro" id="IPR036249">
    <property type="entry name" value="Thioredoxin-like_sf"/>
</dbReference>
<dbReference type="SUPFAM" id="SSF52833">
    <property type="entry name" value="Thioredoxin-like"/>
    <property type="match status" value="1"/>
</dbReference>
<accession>A0A835XN22</accession>
<feature type="domain" description="Glutaredoxin" evidence="2">
    <location>
        <begin position="19"/>
        <end position="82"/>
    </location>
</feature>
<keyword evidence="4" id="KW-1185">Reference proteome</keyword>
<comment type="caution">
    <text evidence="3">The sequence shown here is derived from an EMBL/GenBank/DDBJ whole genome shotgun (WGS) entry which is preliminary data.</text>
</comment>
<sequence length="110" mass="11766">MGKAEALKDVHAAIASNKVLVYSKSSCSFCKKAKEALNQFLTPEQYTVIEIDKNPDLISVMEALLEITGNHTVPRVFINGRFLGGGDDTAKAAADGSLKKLLVDAGVLED</sequence>
<dbReference type="InterPro" id="IPR002109">
    <property type="entry name" value="Glutaredoxin"/>
</dbReference>